<feature type="signal peptide" evidence="1">
    <location>
        <begin position="1"/>
        <end position="19"/>
    </location>
</feature>
<reference evidence="3 4" key="1">
    <citation type="submission" date="2023-12" db="EMBL/GenBank/DDBJ databases">
        <title>Thiobacillus sedimentum sp. nov., a chemolithoautotrophic sulfur-oxidizing bacterium isolated from freshwater sediment.</title>
        <authorList>
            <person name="Luo J."/>
            <person name="Dai C."/>
        </authorList>
    </citation>
    <scope>NUCLEOTIDE SEQUENCE [LARGE SCALE GENOMIC DNA]</scope>
    <source>
        <strain evidence="3 4">SCUT-2</strain>
    </source>
</reference>
<evidence type="ECO:0000259" key="2">
    <source>
        <dbReference type="Pfam" id="PF03625"/>
    </source>
</evidence>
<organism evidence="3 4">
    <name type="scientific">Thiobacillus sedimenti</name>
    <dbReference type="NCBI Taxonomy" id="3110231"/>
    <lineage>
        <taxon>Bacteria</taxon>
        <taxon>Pseudomonadati</taxon>
        <taxon>Pseudomonadota</taxon>
        <taxon>Betaproteobacteria</taxon>
        <taxon>Nitrosomonadales</taxon>
        <taxon>Thiobacillaceae</taxon>
        <taxon>Thiobacillus</taxon>
    </lineage>
</organism>
<dbReference type="SUPFAM" id="SSF103247">
    <property type="entry name" value="TT1751-like"/>
    <property type="match status" value="1"/>
</dbReference>
<sequence length="152" mass="16907">MRRFFAMCALLCLPLSAVAADDFAVIFKAQGEFQDVRDQVAASIEGQGLKINHTNKIAEMLERTGKDLGMTRQVYVNGEQFEFCSAKLSREMMEADARAMVMCPYIISVYTLPNDKNVYISYRKPAPTGNPALDKVLGDVETLLTGIIRDAM</sequence>
<keyword evidence="1" id="KW-0732">Signal</keyword>
<feature type="domain" description="DUF302" evidence="2">
    <location>
        <begin position="80"/>
        <end position="125"/>
    </location>
</feature>
<dbReference type="CDD" id="cd14797">
    <property type="entry name" value="DUF302"/>
    <property type="match status" value="1"/>
</dbReference>
<proteinExistence type="predicted"/>
<evidence type="ECO:0000313" key="3">
    <source>
        <dbReference type="EMBL" id="WRS37981.1"/>
    </source>
</evidence>
<evidence type="ECO:0000313" key="4">
    <source>
        <dbReference type="Proteomes" id="UP001334732"/>
    </source>
</evidence>
<dbReference type="Gene3D" id="3.30.310.70">
    <property type="entry name" value="TT1751-like domain"/>
    <property type="match status" value="1"/>
</dbReference>
<gene>
    <name evidence="3" type="ORF">VA613_08085</name>
</gene>
<evidence type="ECO:0000256" key="1">
    <source>
        <dbReference type="SAM" id="SignalP"/>
    </source>
</evidence>
<dbReference type="EMBL" id="CP141769">
    <property type="protein sequence ID" value="WRS37981.1"/>
    <property type="molecule type" value="Genomic_DNA"/>
</dbReference>
<feature type="chain" id="PRO_5047353107" evidence="1">
    <location>
        <begin position="20"/>
        <end position="152"/>
    </location>
</feature>
<keyword evidence="4" id="KW-1185">Reference proteome</keyword>
<dbReference type="RefSeq" id="WP_324778595.1">
    <property type="nucleotide sequence ID" value="NZ_CP141769.1"/>
</dbReference>
<dbReference type="Pfam" id="PF03625">
    <property type="entry name" value="DUF302"/>
    <property type="match status" value="1"/>
</dbReference>
<dbReference type="Proteomes" id="UP001334732">
    <property type="component" value="Chromosome"/>
</dbReference>
<protein>
    <submittedName>
        <fullName evidence="3">DUF302 domain-containing protein</fullName>
    </submittedName>
</protein>
<accession>A0ABZ1CF32</accession>
<name>A0ABZ1CF32_9PROT</name>
<dbReference type="InterPro" id="IPR005180">
    <property type="entry name" value="DUF302"/>
</dbReference>
<dbReference type="InterPro" id="IPR035923">
    <property type="entry name" value="TT1751-like_sf"/>
</dbReference>